<feature type="chain" id="PRO_5042064551" description="Copper acquisition factor BIM1-like domain-containing protein" evidence="9">
    <location>
        <begin position="28"/>
        <end position="226"/>
    </location>
</feature>
<evidence type="ECO:0000259" key="10">
    <source>
        <dbReference type="Pfam" id="PF20238"/>
    </source>
</evidence>
<keyword evidence="6" id="KW-0325">Glycoprotein</keyword>
<accession>A0AAD6IWC9</accession>
<evidence type="ECO:0000256" key="8">
    <source>
        <dbReference type="SAM" id="Phobius"/>
    </source>
</evidence>
<sequence length="226" mass="23625">MCPVSIQTVTMHAKSLLLLAFPLVAHAHFILRYPTPLGPSAANQETAPCGGYSFSESSPVTNFYVDGDAVAYSSSHPDVHVLYRVVEGNKADGNGLKWDQAFPIINQFGSGDFCEPHVTVPKSYVGKQGILQVIQNAVDGMLYGCAYVKFVSGKQPSLPDLCKNGTGVTAELSSDASLQALMGGTETSGTSAPSPTSSPSSASFHGFSIVTCIVAATVALVFNMGL</sequence>
<dbReference type="PANTHER" id="PTHR34992:SF1">
    <property type="entry name" value="COPPER ACQUISITION FACTOR BIM1-LIKE DOMAIN-CONTAINING PROTEIN"/>
    <property type="match status" value="1"/>
</dbReference>
<dbReference type="GO" id="GO:0098552">
    <property type="term" value="C:side of membrane"/>
    <property type="evidence" value="ECO:0007669"/>
    <property type="project" value="UniProtKB-KW"/>
</dbReference>
<name>A0AAD6IWC9_DREDA</name>
<dbReference type="Pfam" id="PF20238">
    <property type="entry name" value="BIM1-like_dom"/>
    <property type="match status" value="1"/>
</dbReference>
<evidence type="ECO:0000256" key="3">
    <source>
        <dbReference type="ARBA" id="ARBA00022622"/>
    </source>
</evidence>
<dbReference type="GO" id="GO:0005886">
    <property type="term" value="C:plasma membrane"/>
    <property type="evidence" value="ECO:0007669"/>
    <property type="project" value="UniProtKB-SubCell"/>
</dbReference>
<evidence type="ECO:0000313" key="12">
    <source>
        <dbReference type="Proteomes" id="UP001221413"/>
    </source>
</evidence>
<reference evidence="11" key="1">
    <citation type="submission" date="2023-01" db="EMBL/GenBank/DDBJ databases">
        <title>The chitinases involved in constricting ring structure development in the nematode-trapping fungus Drechslerella dactyloides.</title>
        <authorList>
            <person name="Wang R."/>
            <person name="Zhang L."/>
            <person name="Tang P."/>
            <person name="Li S."/>
            <person name="Liang L."/>
        </authorList>
    </citation>
    <scope>NUCLEOTIDE SEQUENCE</scope>
    <source>
        <strain evidence="11">YMF1.00031</strain>
    </source>
</reference>
<evidence type="ECO:0000313" key="11">
    <source>
        <dbReference type="EMBL" id="KAJ6259159.1"/>
    </source>
</evidence>
<dbReference type="Proteomes" id="UP001221413">
    <property type="component" value="Unassembled WGS sequence"/>
</dbReference>
<evidence type="ECO:0000256" key="6">
    <source>
        <dbReference type="ARBA" id="ARBA00023180"/>
    </source>
</evidence>
<keyword evidence="3" id="KW-0336">GPI-anchor</keyword>
<keyword evidence="7" id="KW-0449">Lipoprotein</keyword>
<comment type="subcellular location">
    <subcellularLocation>
        <location evidence="1">Cell membrane</location>
        <topology evidence="1">Lipid-anchor</topology>
        <topology evidence="1">GPI-anchor</topology>
    </subcellularLocation>
</comment>
<gene>
    <name evidence="11" type="ORF">Dda_6057</name>
</gene>
<dbReference type="InterPro" id="IPR046936">
    <property type="entry name" value="BIM1-like"/>
</dbReference>
<organism evidence="11 12">
    <name type="scientific">Drechslerella dactyloides</name>
    <name type="common">Nematode-trapping fungus</name>
    <name type="synonym">Arthrobotrys dactyloides</name>
    <dbReference type="NCBI Taxonomy" id="74499"/>
    <lineage>
        <taxon>Eukaryota</taxon>
        <taxon>Fungi</taxon>
        <taxon>Dikarya</taxon>
        <taxon>Ascomycota</taxon>
        <taxon>Pezizomycotina</taxon>
        <taxon>Orbiliomycetes</taxon>
        <taxon>Orbiliales</taxon>
        <taxon>Orbiliaceae</taxon>
        <taxon>Drechslerella</taxon>
    </lineage>
</organism>
<evidence type="ECO:0000256" key="1">
    <source>
        <dbReference type="ARBA" id="ARBA00004609"/>
    </source>
</evidence>
<evidence type="ECO:0000256" key="9">
    <source>
        <dbReference type="SAM" id="SignalP"/>
    </source>
</evidence>
<protein>
    <recommendedName>
        <fullName evidence="10">Copper acquisition factor BIM1-like domain-containing protein</fullName>
    </recommendedName>
</protein>
<dbReference type="EMBL" id="JAQGDS010000007">
    <property type="protein sequence ID" value="KAJ6259159.1"/>
    <property type="molecule type" value="Genomic_DNA"/>
</dbReference>
<feature type="signal peptide" evidence="9">
    <location>
        <begin position="1"/>
        <end position="27"/>
    </location>
</feature>
<keyword evidence="4 9" id="KW-0732">Signal</keyword>
<keyword evidence="5 8" id="KW-0472">Membrane</keyword>
<keyword evidence="8" id="KW-1133">Transmembrane helix</keyword>
<feature type="domain" description="Copper acquisition factor BIM1-like" evidence="10">
    <location>
        <begin position="26"/>
        <end position="167"/>
    </location>
</feature>
<dbReference type="AlphaFoldDB" id="A0AAD6IWC9"/>
<feature type="transmembrane region" description="Helical" evidence="8">
    <location>
        <begin position="202"/>
        <end position="222"/>
    </location>
</feature>
<keyword evidence="12" id="KW-1185">Reference proteome</keyword>
<dbReference type="CDD" id="cd21176">
    <property type="entry name" value="LPMO_auxiliary-like"/>
    <property type="match status" value="1"/>
</dbReference>
<comment type="caution">
    <text evidence="11">The sequence shown here is derived from an EMBL/GenBank/DDBJ whole genome shotgun (WGS) entry which is preliminary data.</text>
</comment>
<dbReference type="PANTHER" id="PTHR34992">
    <property type="entry name" value="HYPHAL ANASTAMOSIS-7 PROTEIN"/>
    <property type="match status" value="1"/>
</dbReference>
<dbReference type="InterPro" id="IPR046530">
    <property type="entry name" value="BIM1-like_dom"/>
</dbReference>
<keyword evidence="2" id="KW-1003">Cell membrane</keyword>
<evidence type="ECO:0000256" key="5">
    <source>
        <dbReference type="ARBA" id="ARBA00023136"/>
    </source>
</evidence>
<proteinExistence type="predicted"/>
<keyword evidence="8" id="KW-0812">Transmembrane</keyword>
<evidence type="ECO:0000256" key="2">
    <source>
        <dbReference type="ARBA" id="ARBA00022475"/>
    </source>
</evidence>
<evidence type="ECO:0000256" key="4">
    <source>
        <dbReference type="ARBA" id="ARBA00022729"/>
    </source>
</evidence>
<evidence type="ECO:0000256" key="7">
    <source>
        <dbReference type="ARBA" id="ARBA00023288"/>
    </source>
</evidence>